<comment type="similarity">
    <text evidence="1">Belongs to the LovG family.</text>
</comment>
<proteinExistence type="inferred from homology"/>
<dbReference type="Proteomes" id="UP000557566">
    <property type="component" value="Unassembled WGS sequence"/>
</dbReference>
<comment type="caution">
    <text evidence="4">The sequence shown here is derived from an EMBL/GenBank/DDBJ whole genome shotgun (WGS) entry which is preliminary data.</text>
</comment>
<keyword evidence="5" id="KW-1185">Reference proteome</keyword>
<dbReference type="GO" id="GO:0005737">
    <property type="term" value="C:cytoplasm"/>
    <property type="evidence" value="ECO:0007669"/>
    <property type="project" value="TreeGrafter"/>
</dbReference>
<evidence type="ECO:0000256" key="1">
    <source>
        <dbReference type="ARBA" id="ARBA00005863"/>
    </source>
</evidence>
<dbReference type="AlphaFoldDB" id="A0A8H4LUF4"/>
<organism evidence="4 5">
    <name type="scientific">Ophiocordyceps sinensis</name>
    <dbReference type="NCBI Taxonomy" id="72228"/>
    <lineage>
        <taxon>Eukaryota</taxon>
        <taxon>Fungi</taxon>
        <taxon>Dikarya</taxon>
        <taxon>Ascomycota</taxon>
        <taxon>Pezizomycotina</taxon>
        <taxon>Sordariomycetes</taxon>
        <taxon>Hypocreomycetidae</taxon>
        <taxon>Hypocreales</taxon>
        <taxon>Ophiocordycipitaceae</taxon>
        <taxon>Ophiocordyceps</taxon>
    </lineage>
</organism>
<evidence type="ECO:0000256" key="2">
    <source>
        <dbReference type="ARBA" id="ARBA00022801"/>
    </source>
</evidence>
<evidence type="ECO:0000313" key="4">
    <source>
        <dbReference type="EMBL" id="KAF4505097.1"/>
    </source>
</evidence>
<dbReference type="EMBL" id="JAAVMX010000008">
    <property type="protein sequence ID" value="KAF4505097.1"/>
    <property type="molecule type" value="Genomic_DNA"/>
</dbReference>
<sequence length="227" mass="24909">MPRPPTKAVLCLHGGGSCKDIFRVQLAGLGRRLTDEFEFIFVNAPYASPAGPGILPLFAGGEPFYRWFGAGAPMIDSRLGGINAVVRVAIEAWKKTKPESDVVGIVAFSEGGLAALLLLWQQQLGRLPWLPTLRFATLICCYFPDEAAEYMYAKHGGEVALIKVPTLHLHGRQDFCLAQGRKLVSHHCMSELAHVLEFEGGHHCPKTREDCEEAAKRMLQIARTAEG</sequence>
<feature type="domain" description="Serine hydrolase" evidence="3">
    <location>
        <begin position="6"/>
        <end position="210"/>
    </location>
</feature>
<dbReference type="PANTHER" id="PTHR48070">
    <property type="entry name" value="ESTERASE OVCA2"/>
    <property type="match status" value="1"/>
</dbReference>
<gene>
    <name evidence="4" type="ORF">G6O67_007080</name>
</gene>
<reference evidence="4 5" key="1">
    <citation type="journal article" date="2020" name="Genome Biol. Evol.">
        <title>A new high-quality draft genome assembly of the Chinese cordyceps Ophiocordyceps sinensis.</title>
        <authorList>
            <person name="Shu R."/>
            <person name="Zhang J."/>
            <person name="Meng Q."/>
            <person name="Zhang H."/>
            <person name="Zhou G."/>
            <person name="Li M."/>
            <person name="Wu P."/>
            <person name="Zhao Y."/>
            <person name="Chen C."/>
            <person name="Qin Q."/>
        </authorList>
    </citation>
    <scope>NUCLEOTIDE SEQUENCE [LARGE SCALE GENOMIC DNA]</scope>
    <source>
        <strain evidence="4 5">IOZ07</strain>
    </source>
</reference>
<dbReference type="InterPro" id="IPR050593">
    <property type="entry name" value="LovG"/>
</dbReference>
<evidence type="ECO:0000259" key="3">
    <source>
        <dbReference type="Pfam" id="PF03959"/>
    </source>
</evidence>
<evidence type="ECO:0000313" key="5">
    <source>
        <dbReference type="Proteomes" id="UP000557566"/>
    </source>
</evidence>
<dbReference type="SUPFAM" id="SSF53474">
    <property type="entry name" value="alpha/beta-Hydrolases"/>
    <property type="match status" value="1"/>
</dbReference>
<dbReference type="Pfam" id="PF03959">
    <property type="entry name" value="FSH1"/>
    <property type="match status" value="1"/>
</dbReference>
<dbReference type="GO" id="GO:0044550">
    <property type="term" value="P:secondary metabolite biosynthetic process"/>
    <property type="evidence" value="ECO:0007669"/>
    <property type="project" value="TreeGrafter"/>
</dbReference>
<dbReference type="GO" id="GO:0016787">
    <property type="term" value="F:hydrolase activity"/>
    <property type="evidence" value="ECO:0007669"/>
    <property type="project" value="UniProtKB-KW"/>
</dbReference>
<dbReference type="GO" id="GO:0005634">
    <property type="term" value="C:nucleus"/>
    <property type="evidence" value="ECO:0007669"/>
    <property type="project" value="TreeGrafter"/>
</dbReference>
<accession>A0A8H4LUF4</accession>
<dbReference type="PROSITE" id="PS51257">
    <property type="entry name" value="PROKAR_LIPOPROTEIN"/>
    <property type="match status" value="1"/>
</dbReference>
<dbReference type="PANTHER" id="PTHR48070:SF3">
    <property type="entry name" value="ESTERASE DBAE-RELATED"/>
    <property type="match status" value="1"/>
</dbReference>
<dbReference type="Gene3D" id="3.40.50.1820">
    <property type="entry name" value="alpha/beta hydrolase"/>
    <property type="match status" value="1"/>
</dbReference>
<name>A0A8H4LUF4_9HYPO</name>
<protein>
    <recommendedName>
        <fullName evidence="3">Serine hydrolase domain-containing protein</fullName>
    </recommendedName>
</protein>
<keyword evidence="2" id="KW-0378">Hydrolase</keyword>
<dbReference type="InterPro" id="IPR029058">
    <property type="entry name" value="AB_hydrolase_fold"/>
</dbReference>
<dbReference type="InterPro" id="IPR005645">
    <property type="entry name" value="FSH-like_dom"/>
</dbReference>